<dbReference type="InterPro" id="IPR027359">
    <property type="entry name" value="Volt_channel_dom_sf"/>
</dbReference>
<dbReference type="Pfam" id="PF02214">
    <property type="entry name" value="BTB_2"/>
    <property type="match status" value="1"/>
</dbReference>
<dbReference type="InterPro" id="IPR003975">
    <property type="entry name" value="K_chnl_volt-dep_Kv4"/>
</dbReference>
<dbReference type="InterPro" id="IPR000210">
    <property type="entry name" value="BTB/POZ_dom"/>
</dbReference>
<sequence length="275" mass="31452">IPGATRRGDQSRRRAGALNREGAAACACPLPFQPGHLALCRAGGAGEKFCGSPRLELIRGCRRLSSDTLERYPDTLLGSSERDFFYHPETQQYFFDRDPDIFRHILNFYRTGKLHYPRQECISAYDEELAFFGIIPEIIGDCCYEEYKDRRRENAERLQDDADQDHAAECSLPSMTTRERMWRAFENPHTSTLALVFYYVTGFFIAISVIANVVETVPCGVNPGRIKDLPCGERYAVAFFCLDTACWQLTKEPRYKVLILPYRKQCSSAILFEPK</sequence>
<dbReference type="InterPro" id="IPR011333">
    <property type="entry name" value="SKP1/BTB/POZ_sf"/>
</dbReference>
<keyword evidence="7" id="KW-0407">Ion channel</keyword>
<evidence type="ECO:0000256" key="3">
    <source>
        <dbReference type="ARBA" id="ARBA00022692"/>
    </source>
</evidence>
<evidence type="ECO:0000256" key="4">
    <source>
        <dbReference type="ARBA" id="ARBA00022989"/>
    </source>
</evidence>
<dbReference type="GO" id="GO:1905030">
    <property type="term" value="F:voltage-gated monoatomic ion channel activity involved in regulation of postsynaptic membrane potential"/>
    <property type="evidence" value="ECO:0007669"/>
    <property type="project" value="Ensembl"/>
</dbReference>
<dbReference type="PANTHER" id="PTHR11537:SF265">
    <property type="entry name" value="POTASSIUM VOLTAGE-GATED CHANNEL SUBFAMILY D MEMBER 2"/>
    <property type="match status" value="1"/>
</dbReference>
<keyword evidence="2" id="KW-0813">Transport</keyword>
<dbReference type="InterPro" id="IPR028325">
    <property type="entry name" value="VG_K_chnl"/>
</dbReference>
<comment type="subcellular location">
    <subcellularLocation>
        <location evidence="1">Membrane</location>
        <topology evidence="1">Multi-pass membrane protein</topology>
    </subcellularLocation>
</comment>
<dbReference type="GO" id="GO:0086009">
    <property type="term" value="P:membrane repolarization"/>
    <property type="evidence" value="ECO:0007669"/>
    <property type="project" value="Ensembl"/>
</dbReference>
<dbReference type="GO" id="GO:0051260">
    <property type="term" value="P:protein homooligomerization"/>
    <property type="evidence" value="ECO:0007669"/>
    <property type="project" value="InterPro"/>
</dbReference>
<dbReference type="SUPFAM" id="SSF54695">
    <property type="entry name" value="POZ domain"/>
    <property type="match status" value="1"/>
</dbReference>
<dbReference type="PANTHER" id="PTHR11537">
    <property type="entry name" value="VOLTAGE-GATED POTASSIUM CHANNEL"/>
    <property type="match status" value="1"/>
</dbReference>
<dbReference type="GO" id="GO:0043197">
    <property type="term" value="C:dendritic spine"/>
    <property type="evidence" value="ECO:0007669"/>
    <property type="project" value="Ensembl"/>
</dbReference>
<dbReference type="GO" id="GO:0071193">
    <property type="term" value="C:Kv4.2-KChIP2 channel complex"/>
    <property type="evidence" value="ECO:0007669"/>
    <property type="project" value="Ensembl"/>
</dbReference>
<dbReference type="GO" id="GO:0005250">
    <property type="term" value="F:A-type (transient outward) potassium channel activity"/>
    <property type="evidence" value="ECO:0007669"/>
    <property type="project" value="Ensembl"/>
</dbReference>
<dbReference type="GO" id="GO:0019233">
    <property type="term" value="P:sensory perception of pain"/>
    <property type="evidence" value="ECO:0007669"/>
    <property type="project" value="Ensembl"/>
</dbReference>
<reference evidence="10" key="2">
    <citation type="submission" date="2025-09" db="UniProtKB">
        <authorList>
            <consortium name="Ensembl"/>
        </authorList>
    </citation>
    <scope>IDENTIFICATION</scope>
</reference>
<keyword evidence="11" id="KW-1185">Reference proteome</keyword>
<keyword evidence="3 8" id="KW-0812">Transmembrane</keyword>
<dbReference type="InterPro" id="IPR003131">
    <property type="entry name" value="T1-type_BTB"/>
</dbReference>
<name>A0A674IHF7_9SAUR</name>
<protein>
    <submittedName>
        <fullName evidence="10">Potassium voltage-gated channel subfamily D member 2</fullName>
    </submittedName>
</protein>
<dbReference type="Proteomes" id="UP000472274">
    <property type="component" value="Unplaced"/>
</dbReference>
<dbReference type="GO" id="GO:0006936">
    <property type="term" value="P:muscle contraction"/>
    <property type="evidence" value="ECO:0007669"/>
    <property type="project" value="Ensembl"/>
</dbReference>
<dbReference type="GO" id="GO:0098978">
    <property type="term" value="C:glutamatergic synapse"/>
    <property type="evidence" value="ECO:0007669"/>
    <property type="project" value="Ensembl"/>
</dbReference>
<feature type="transmembrane region" description="Helical" evidence="8">
    <location>
        <begin position="193"/>
        <end position="214"/>
    </location>
</feature>
<feature type="domain" description="BTB" evidence="9">
    <location>
        <begin position="53"/>
        <end position="150"/>
    </location>
</feature>
<organism evidence="10 11">
    <name type="scientific">Terrapene triunguis</name>
    <name type="common">Three-toed box turtle</name>
    <dbReference type="NCBI Taxonomy" id="2587831"/>
    <lineage>
        <taxon>Eukaryota</taxon>
        <taxon>Metazoa</taxon>
        <taxon>Chordata</taxon>
        <taxon>Craniata</taxon>
        <taxon>Vertebrata</taxon>
        <taxon>Euteleostomi</taxon>
        <taxon>Archelosauria</taxon>
        <taxon>Testudinata</taxon>
        <taxon>Testudines</taxon>
        <taxon>Cryptodira</taxon>
        <taxon>Durocryptodira</taxon>
        <taxon>Testudinoidea</taxon>
        <taxon>Emydidae</taxon>
        <taxon>Terrapene</taxon>
    </lineage>
</organism>
<keyword evidence="5" id="KW-0406">Ion transport</keyword>
<dbReference type="Gene3D" id="1.20.120.350">
    <property type="entry name" value="Voltage-gated potassium channels. Chain C"/>
    <property type="match status" value="1"/>
</dbReference>
<evidence type="ECO:0000256" key="2">
    <source>
        <dbReference type="ARBA" id="ARBA00022448"/>
    </source>
</evidence>
<keyword evidence="4 8" id="KW-1133">Transmembrane helix</keyword>
<gene>
    <name evidence="10" type="primary">KCND2</name>
</gene>
<dbReference type="InParanoid" id="A0A674IHF7"/>
<dbReference type="GO" id="GO:0099634">
    <property type="term" value="C:postsynaptic specialization membrane"/>
    <property type="evidence" value="ECO:0007669"/>
    <property type="project" value="Ensembl"/>
</dbReference>
<dbReference type="GO" id="GO:0019228">
    <property type="term" value="P:neuronal action potential"/>
    <property type="evidence" value="ECO:0007669"/>
    <property type="project" value="Ensembl"/>
</dbReference>
<evidence type="ECO:0000256" key="6">
    <source>
        <dbReference type="ARBA" id="ARBA00023136"/>
    </source>
</evidence>
<dbReference type="GO" id="GO:0043025">
    <property type="term" value="C:neuronal cell body"/>
    <property type="evidence" value="ECO:0007669"/>
    <property type="project" value="Ensembl"/>
</dbReference>
<evidence type="ECO:0000256" key="5">
    <source>
        <dbReference type="ARBA" id="ARBA00023065"/>
    </source>
</evidence>
<dbReference type="Gene3D" id="3.30.710.10">
    <property type="entry name" value="Potassium Channel Kv1.1, Chain A"/>
    <property type="match status" value="1"/>
</dbReference>
<evidence type="ECO:0000259" key="9">
    <source>
        <dbReference type="SMART" id="SM00225"/>
    </source>
</evidence>
<dbReference type="PRINTS" id="PR00169">
    <property type="entry name" value="KCHANNEL"/>
</dbReference>
<evidence type="ECO:0000256" key="1">
    <source>
        <dbReference type="ARBA" id="ARBA00004141"/>
    </source>
</evidence>
<dbReference type="PRINTS" id="PR01497">
    <property type="entry name" value="SHALCHANNEL"/>
</dbReference>
<evidence type="ECO:0000256" key="8">
    <source>
        <dbReference type="SAM" id="Phobius"/>
    </source>
</evidence>
<dbReference type="GeneTree" id="ENSGT00940000155472"/>
<evidence type="ECO:0000313" key="10">
    <source>
        <dbReference type="Ensembl" id="ENSTMTP00000008851.1"/>
    </source>
</evidence>
<accession>A0A674IHF7</accession>
<proteinExistence type="predicted"/>
<evidence type="ECO:0000313" key="11">
    <source>
        <dbReference type="Proteomes" id="UP000472274"/>
    </source>
</evidence>
<evidence type="ECO:0000256" key="7">
    <source>
        <dbReference type="ARBA" id="ARBA00023303"/>
    </source>
</evidence>
<dbReference type="Ensembl" id="ENSTMTT00000009153.1">
    <property type="protein sequence ID" value="ENSTMTP00000008851.1"/>
    <property type="gene ID" value="ENSTMTG00000006474.1"/>
</dbReference>
<dbReference type="SMART" id="SM00225">
    <property type="entry name" value="BTB"/>
    <property type="match status" value="1"/>
</dbReference>
<dbReference type="GO" id="GO:0045475">
    <property type="term" value="P:locomotor rhythm"/>
    <property type="evidence" value="ECO:0007669"/>
    <property type="project" value="Ensembl"/>
</dbReference>
<dbReference type="AlphaFoldDB" id="A0A674IHF7"/>
<dbReference type="GO" id="GO:0098982">
    <property type="term" value="C:GABA-ergic synapse"/>
    <property type="evidence" value="ECO:0007669"/>
    <property type="project" value="Ensembl"/>
</dbReference>
<keyword evidence="6 8" id="KW-0472">Membrane</keyword>
<reference evidence="10" key="1">
    <citation type="submission" date="2025-08" db="UniProtKB">
        <authorList>
            <consortium name="Ensembl"/>
        </authorList>
    </citation>
    <scope>IDENTIFICATION</scope>
</reference>